<evidence type="ECO:0000313" key="2">
    <source>
        <dbReference type="EMBL" id="MBB5432523.1"/>
    </source>
</evidence>
<name>A0A7W8QL98_9ACTN</name>
<protein>
    <submittedName>
        <fullName evidence="2">Uncharacterized protein</fullName>
    </submittedName>
</protein>
<dbReference type="Proteomes" id="UP000572635">
    <property type="component" value="Unassembled WGS sequence"/>
</dbReference>
<evidence type="ECO:0000313" key="3">
    <source>
        <dbReference type="Proteomes" id="UP000572635"/>
    </source>
</evidence>
<feature type="transmembrane region" description="Helical" evidence="1">
    <location>
        <begin position="59"/>
        <end position="82"/>
    </location>
</feature>
<feature type="transmembrane region" description="Helical" evidence="1">
    <location>
        <begin position="94"/>
        <end position="118"/>
    </location>
</feature>
<sequence length="175" mass="18449">MAVAAEWWAHALGWSAAGSLAAGLVLVAVVPLAPYGFLHDFPEDVQEAAAEPTPAQRRAGAVGGAVFLAVLLAVPVAVPLGWGLTHPGAPWWSLTAMAVVALAVFTAFDTVVVDWLVICRLRPSFLVLPGTEHCAGWSDYRFHLREVLRPRALALFPVLGGAVGTAVWGLLRLLG</sequence>
<comment type="caution">
    <text evidence="2">The sequence shown here is derived from an EMBL/GenBank/DDBJ whole genome shotgun (WGS) entry which is preliminary data.</text>
</comment>
<gene>
    <name evidence="2" type="ORF">HDA36_002607</name>
</gene>
<keyword evidence="1" id="KW-0472">Membrane</keyword>
<feature type="transmembrane region" description="Helical" evidence="1">
    <location>
        <begin position="152"/>
        <end position="171"/>
    </location>
</feature>
<feature type="transmembrane region" description="Helical" evidence="1">
    <location>
        <begin position="12"/>
        <end position="38"/>
    </location>
</feature>
<keyword evidence="1" id="KW-0812">Transmembrane</keyword>
<proteinExistence type="predicted"/>
<evidence type="ECO:0000256" key="1">
    <source>
        <dbReference type="SAM" id="Phobius"/>
    </source>
</evidence>
<keyword evidence="1" id="KW-1133">Transmembrane helix</keyword>
<dbReference type="AlphaFoldDB" id="A0A7W8QL98"/>
<organism evidence="2 3">
    <name type="scientific">Nocardiopsis composta</name>
    <dbReference type="NCBI Taxonomy" id="157465"/>
    <lineage>
        <taxon>Bacteria</taxon>
        <taxon>Bacillati</taxon>
        <taxon>Actinomycetota</taxon>
        <taxon>Actinomycetes</taxon>
        <taxon>Streptosporangiales</taxon>
        <taxon>Nocardiopsidaceae</taxon>
        <taxon>Nocardiopsis</taxon>
    </lineage>
</organism>
<reference evidence="2 3" key="1">
    <citation type="submission" date="2020-08" db="EMBL/GenBank/DDBJ databases">
        <title>Sequencing the genomes of 1000 actinobacteria strains.</title>
        <authorList>
            <person name="Klenk H.-P."/>
        </authorList>
    </citation>
    <scope>NUCLEOTIDE SEQUENCE [LARGE SCALE GENOMIC DNA]</scope>
    <source>
        <strain evidence="2 3">DSM 44551</strain>
    </source>
</reference>
<keyword evidence="3" id="KW-1185">Reference proteome</keyword>
<accession>A0A7W8QL98</accession>
<dbReference type="EMBL" id="JACHDB010000001">
    <property type="protein sequence ID" value="MBB5432523.1"/>
    <property type="molecule type" value="Genomic_DNA"/>
</dbReference>